<dbReference type="GO" id="GO:0008194">
    <property type="term" value="F:UDP-glycosyltransferase activity"/>
    <property type="evidence" value="ECO:0007669"/>
    <property type="project" value="InterPro"/>
</dbReference>
<dbReference type="SUPFAM" id="SSF53756">
    <property type="entry name" value="UDP-Glycosyltransferase/glycogen phosphorylase"/>
    <property type="match status" value="1"/>
</dbReference>
<dbReference type="PANTHER" id="PTHR48043:SF145">
    <property type="entry name" value="FI06409P-RELATED"/>
    <property type="match status" value="1"/>
</dbReference>
<reference evidence="4 5" key="1">
    <citation type="submission" date="2014-02" db="EMBL/GenBank/DDBJ databases">
        <title>The small core and large imbalanced accessory genome model reveals a collaborative survival strategy of Sorangium cellulosum strains in nature.</title>
        <authorList>
            <person name="Han K."/>
            <person name="Peng R."/>
            <person name="Blom J."/>
            <person name="Li Y.-Z."/>
        </authorList>
    </citation>
    <scope>NUCLEOTIDE SEQUENCE [LARGE SCALE GENOMIC DNA]</scope>
    <source>
        <strain evidence="4 5">So0011-07</strain>
    </source>
</reference>
<feature type="domain" description="Erythromycin biosynthesis protein CIII-like C-terminal" evidence="3">
    <location>
        <begin position="273"/>
        <end position="393"/>
    </location>
</feature>
<dbReference type="Proteomes" id="UP000075635">
    <property type="component" value="Unassembled WGS sequence"/>
</dbReference>
<evidence type="ECO:0000313" key="5">
    <source>
        <dbReference type="Proteomes" id="UP000075635"/>
    </source>
</evidence>
<dbReference type="GO" id="GO:0016758">
    <property type="term" value="F:hexosyltransferase activity"/>
    <property type="evidence" value="ECO:0007669"/>
    <property type="project" value="UniProtKB-ARBA"/>
</dbReference>
<evidence type="ECO:0000313" key="4">
    <source>
        <dbReference type="EMBL" id="KYF78750.1"/>
    </source>
</evidence>
<gene>
    <name evidence="4" type="ORF">BE17_50730</name>
</gene>
<evidence type="ECO:0000256" key="2">
    <source>
        <dbReference type="ARBA" id="ARBA00022679"/>
    </source>
</evidence>
<dbReference type="EMBL" id="JEMB01002742">
    <property type="protein sequence ID" value="KYF78750.1"/>
    <property type="molecule type" value="Genomic_DNA"/>
</dbReference>
<dbReference type="AlphaFoldDB" id="A0A150REY3"/>
<evidence type="ECO:0000259" key="3">
    <source>
        <dbReference type="Pfam" id="PF06722"/>
    </source>
</evidence>
<name>A0A150REY3_SORCE</name>
<accession>A0A150REY3</accession>
<sequence length="414" mass="45318">MLPELGHLVPTLSLAKNLRAAGHEVVYLGVPDFEGWILERGFGFVPVFETVFPRGTLTENRAETAEALAARFSAYGEYLLRGALESRLRETSPDLVLADTLNDFLMVSAWSLGIRCLRLSTSLPQGWAPGVPPLSSPLPYDASPEGLARSEGAWEALLGSRTDQSSYHAIKLAVLVHRYGYPLDRIDRRGSFEAELPEFPEIVLGPSRLDFPRPPSDRRIHAESLWLDRPEVRFPWELLDGRPLVYVGGGSQAHRRRETLALGGLAAEVAAAMPDHQFVAAMPEGGPGETARPPNLIEVRFAPQLALIERSCAVIGHGGLSSLKECFYHGKPVVVIPGRFDQPGNAARVRHHGLGAVFEDSSVTVAEVVEALRRLPSDAAVRANVASVREELVTLEREQPGRRWIEAYLASGAR</sequence>
<dbReference type="Pfam" id="PF06722">
    <property type="entry name" value="EryCIII-like_C"/>
    <property type="match status" value="1"/>
</dbReference>
<evidence type="ECO:0000256" key="1">
    <source>
        <dbReference type="ARBA" id="ARBA00022676"/>
    </source>
</evidence>
<protein>
    <recommendedName>
        <fullName evidence="3">Erythromycin biosynthesis protein CIII-like C-terminal domain-containing protein</fullName>
    </recommendedName>
</protein>
<comment type="caution">
    <text evidence="4">The sequence shown here is derived from an EMBL/GenBank/DDBJ whole genome shotgun (WGS) entry which is preliminary data.</text>
</comment>
<dbReference type="InterPro" id="IPR010610">
    <property type="entry name" value="EryCIII-like_C"/>
</dbReference>
<keyword evidence="1" id="KW-0328">Glycosyltransferase</keyword>
<dbReference type="CDD" id="cd03784">
    <property type="entry name" value="GT1_Gtf-like"/>
    <property type="match status" value="1"/>
</dbReference>
<keyword evidence="2" id="KW-0808">Transferase</keyword>
<organism evidence="4 5">
    <name type="scientific">Sorangium cellulosum</name>
    <name type="common">Polyangium cellulosum</name>
    <dbReference type="NCBI Taxonomy" id="56"/>
    <lineage>
        <taxon>Bacteria</taxon>
        <taxon>Pseudomonadati</taxon>
        <taxon>Myxococcota</taxon>
        <taxon>Polyangia</taxon>
        <taxon>Polyangiales</taxon>
        <taxon>Polyangiaceae</taxon>
        <taxon>Sorangium</taxon>
    </lineage>
</organism>
<dbReference type="Gene3D" id="3.40.50.2000">
    <property type="entry name" value="Glycogen Phosphorylase B"/>
    <property type="match status" value="2"/>
</dbReference>
<proteinExistence type="predicted"/>
<dbReference type="PANTHER" id="PTHR48043">
    <property type="entry name" value="EG:EG0003.4 PROTEIN-RELATED"/>
    <property type="match status" value="1"/>
</dbReference>
<dbReference type="InterPro" id="IPR002213">
    <property type="entry name" value="UDP_glucos_trans"/>
</dbReference>
<dbReference type="InterPro" id="IPR050271">
    <property type="entry name" value="UDP-glycosyltransferase"/>
</dbReference>